<dbReference type="EMBL" id="FSRA01000002">
    <property type="protein sequence ID" value="SIO42112.1"/>
    <property type="molecule type" value="Genomic_DNA"/>
</dbReference>
<accession>A0A1N6JCN2</accession>
<dbReference type="Proteomes" id="UP000185003">
    <property type="component" value="Unassembled WGS sequence"/>
</dbReference>
<gene>
    <name evidence="1" type="ORF">SAMN04488055_3872</name>
</gene>
<dbReference type="AlphaFoldDB" id="A0A1N6JCN2"/>
<evidence type="ECO:0000313" key="2">
    <source>
        <dbReference type="Proteomes" id="UP000185003"/>
    </source>
</evidence>
<protein>
    <submittedName>
        <fullName evidence="1">Uncharacterized protein</fullName>
    </submittedName>
</protein>
<reference evidence="1 2" key="1">
    <citation type="submission" date="2016-11" db="EMBL/GenBank/DDBJ databases">
        <authorList>
            <person name="Jaros S."/>
            <person name="Januszkiewicz K."/>
            <person name="Wedrychowicz H."/>
        </authorList>
    </citation>
    <scope>NUCLEOTIDE SEQUENCE [LARGE SCALE GENOMIC DNA]</scope>
    <source>
        <strain evidence="1 2">DSM 24787</strain>
    </source>
</reference>
<evidence type="ECO:0000313" key="1">
    <source>
        <dbReference type="EMBL" id="SIO42112.1"/>
    </source>
</evidence>
<proteinExistence type="predicted"/>
<name>A0A1N6JCN2_9BACT</name>
<organism evidence="1 2">
    <name type="scientific">Chitinophaga niabensis</name>
    <dbReference type="NCBI Taxonomy" id="536979"/>
    <lineage>
        <taxon>Bacteria</taxon>
        <taxon>Pseudomonadati</taxon>
        <taxon>Bacteroidota</taxon>
        <taxon>Chitinophagia</taxon>
        <taxon>Chitinophagales</taxon>
        <taxon>Chitinophagaceae</taxon>
        <taxon>Chitinophaga</taxon>
    </lineage>
</organism>
<keyword evidence="2" id="KW-1185">Reference proteome</keyword>
<dbReference type="STRING" id="536979.SAMN04488055_3872"/>
<sequence length="81" mass="9196">MVSLYLNRRRMEPFSVTINEQSYLVTPYAKGYSISFHVTTENSQIIFELDEEDNLRALTSGDPVDARIISALAEAITKHFA</sequence>